<feature type="signal peptide" evidence="4">
    <location>
        <begin position="1"/>
        <end position="24"/>
    </location>
</feature>
<dbReference type="PANTHER" id="PTHR30632:SF0">
    <property type="entry name" value="SULFATE-BINDING PROTEIN"/>
    <property type="match status" value="1"/>
</dbReference>
<sequence>MKRNVWLLAIFALLMFLTNGCVNAGKSSKETPKMKSASYTGQKLYIYAPTSLKKPMDEVIFSFEKKTGAKVIPNYGASGELYSQIKSGQPCDIYFSADWLYVDKLKSDDMLKTSQKFLEDVVVLIVSEKGKNKVQKVDDLLKPNVVVGVADPKAPIGVYTETALKKNEIVG</sequence>
<protein>
    <submittedName>
        <fullName evidence="5">Molybdate ABC transporter substrate-binding protein</fullName>
    </submittedName>
</protein>
<dbReference type="PANTHER" id="PTHR30632">
    <property type="entry name" value="MOLYBDATE-BINDING PERIPLASMIC PROTEIN"/>
    <property type="match status" value="1"/>
</dbReference>
<keyword evidence="2" id="KW-0479">Metal-binding</keyword>
<keyword evidence="3 4" id="KW-0732">Signal</keyword>
<dbReference type="GO" id="GO:0015689">
    <property type="term" value="P:molybdate ion transport"/>
    <property type="evidence" value="ECO:0007669"/>
    <property type="project" value="InterPro"/>
</dbReference>
<name>A0A117L9J7_9THEO</name>
<dbReference type="NCBIfam" id="TIGR01256">
    <property type="entry name" value="modA"/>
    <property type="match status" value="1"/>
</dbReference>
<evidence type="ECO:0000313" key="5">
    <source>
        <dbReference type="EMBL" id="HBT49299.1"/>
    </source>
</evidence>
<dbReference type="GO" id="GO:0046872">
    <property type="term" value="F:metal ion binding"/>
    <property type="evidence" value="ECO:0007669"/>
    <property type="project" value="UniProtKB-KW"/>
</dbReference>
<organism evidence="5 6">
    <name type="scientific">Caldanaerobacter subterraneus</name>
    <dbReference type="NCBI Taxonomy" id="911092"/>
    <lineage>
        <taxon>Bacteria</taxon>
        <taxon>Bacillati</taxon>
        <taxon>Bacillota</taxon>
        <taxon>Clostridia</taxon>
        <taxon>Thermoanaerobacterales</taxon>
        <taxon>Thermoanaerobacteraceae</taxon>
        <taxon>Caldanaerobacter</taxon>
    </lineage>
</organism>
<reference evidence="5 6" key="1">
    <citation type="journal article" date="2018" name="Nat. Biotechnol.">
        <title>A standardized bacterial taxonomy based on genome phylogeny substantially revises the tree of life.</title>
        <authorList>
            <person name="Parks D.H."/>
            <person name="Chuvochina M."/>
            <person name="Waite D.W."/>
            <person name="Rinke C."/>
            <person name="Skarshewski A."/>
            <person name="Chaumeil P.A."/>
            <person name="Hugenholtz P."/>
        </authorList>
    </citation>
    <scope>NUCLEOTIDE SEQUENCE [LARGE SCALE GENOMIC DNA]</scope>
    <source>
        <strain evidence="5">UBA12544</strain>
    </source>
</reference>
<dbReference type="GO" id="GO:0030973">
    <property type="term" value="F:molybdate ion binding"/>
    <property type="evidence" value="ECO:0007669"/>
    <property type="project" value="TreeGrafter"/>
</dbReference>
<evidence type="ECO:0000256" key="2">
    <source>
        <dbReference type="ARBA" id="ARBA00022723"/>
    </source>
</evidence>
<dbReference type="Gene3D" id="3.40.190.10">
    <property type="entry name" value="Periplasmic binding protein-like II"/>
    <property type="match status" value="1"/>
</dbReference>
<dbReference type="Proteomes" id="UP000264445">
    <property type="component" value="Unassembled WGS sequence"/>
</dbReference>
<gene>
    <name evidence="5" type="primary">modA</name>
    <name evidence="5" type="ORF">DEA61_05650</name>
</gene>
<dbReference type="InterPro" id="IPR050682">
    <property type="entry name" value="ModA/WtpA"/>
</dbReference>
<dbReference type="SUPFAM" id="SSF53850">
    <property type="entry name" value="Periplasmic binding protein-like II"/>
    <property type="match status" value="1"/>
</dbReference>
<dbReference type="AlphaFoldDB" id="A0A117L9J7"/>
<dbReference type="RefSeq" id="WP_003868652.1">
    <property type="nucleotide sequence ID" value="NZ_DOLB01000090.1"/>
</dbReference>
<dbReference type="Pfam" id="PF13531">
    <property type="entry name" value="SBP_bac_11"/>
    <property type="match status" value="1"/>
</dbReference>
<evidence type="ECO:0000256" key="3">
    <source>
        <dbReference type="ARBA" id="ARBA00022729"/>
    </source>
</evidence>
<proteinExistence type="inferred from homology"/>
<accession>A0A117L9J7</accession>
<feature type="chain" id="PRO_5030020411" evidence="4">
    <location>
        <begin position="25"/>
        <end position="171"/>
    </location>
</feature>
<dbReference type="InterPro" id="IPR005950">
    <property type="entry name" value="ModA"/>
</dbReference>
<comment type="similarity">
    <text evidence="1">Belongs to the bacterial solute-binding protein ModA family.</text>
</comment>
<evidence type="ECO:0000256" key="4">
    <source>
        <dbReference type="SAM" id="SignalP"/>
    </source>
</evidence>
<dbReference type="EMBL" id="DOLB01000090">
    <property type="protein sequence ID" value="HBT49299.1"/>
    <property type="molecule type" value="Genomic_DNA"/>
</dbReference>
<comment type="caution">
    <text evidence="5">The sequence shown here is derived from an EMBL/GenBank/DDBJ whole genome shotgun (WGS) entry which is preliminary data.</text>
</comment>
<evidence type="ECO:0000313" key="6">
    <source>
        <dbReference type="Proteomes" id="UP000264445"/>
    </source>
</evidence>
<evidence type="ECO:0000256" key="1">
    <source>
        <dbReference type="ARBA" id="ARBA00009175"/>
    </source>
</evidence>